<evidence type="ECO:0000313" key="2">
    <source>
        <dbReference type="EMBL" id="OLP94454.1"/>
    </source>
</evidence>
<name>A0A1Q9DGZ2_SYMMI</name>
<comment type="caution">
    <text evidence="2">The sequence shown here is derived from an EMBL/GenBank/DDBJ whole genome shotgun (WGS) entry which is preliminary data.</text>
</comment>
<keyword evidence="3" id="KW-1185">Reference proteome</keyword>
<reference evidence="2 3" key="1">
    <citation type="submission" date="2016-02" db="EMBL/GenBank/DDBJ databases">
        <title>Genome analysis of coral dinoflagellate symbionts highlights evolutionary adaptations to a symbiotic lifestyle.</title>
        <authorList>
            <person name="Aranda M."/>
            <person name="Li Y."/>
            <person name="Liew Y.J."/>
            <person name="Baumgarten S."/>
            <person name="Simakov O."/>
            <person name="Wilson M."/>
            <person name="Piel J."/>
            <person name="Ashoor H."/>
            <person name="Bougouffa S."/>
            <person name="Bajic V.B."/>
            <person name="Ryu T."/>
            <person name="Ravasi T."/>
            <person name="Bayer T."/>
            <person name="Micklem G."/>
            <person name="Kim H."/>
            <person name="Bhak J."/>
            <person name="Lajeunesse T.C."/>
            <person name="Voolstra C.R."/>
        </authorList>
    </citation>
    <scope>NUCLEOTIDE SEQUENCE [LARGE SCALE GENOMIC DNA]</scope>
    <source>
        <strain evidence="2 3">CCMP2467</strain>
    </source>
</reference>
<feature type="compositionally biased region" description="Basic and acidic residues" evidence="1">
    <location>
        <begin position="93"/>
        <end position="117"/>
    </location>
</feature>
<feature type="region of interest" description="Disordered" evidence="1">
    <location>
        <begin position="70"/>
        <end position="117"/>
    </location>
</feature>
<evidence type="ECO:0000256" key="1">
    <source>
        <dbReference type="SAM" id="MobiDB-lite"/>
    </source>
</evidence>
<protein>
    <submittedName>
        <fullName evidence="2">Uncharacterized protein</fullName>
    </submittedName>
</protein>
<proteinExistence type="predicted"/>
<evidence type="ECO:0000313" key="3">
    <source>
        <dbReference type="Proteomes" id="UP000186817"/>
    </source>
</evidence>
<organism evidence="2 3">
    <name type="scientific">Symbiodinium microadriaticum</name>
    <name type="common">Dinoflagellate</name>
    <name type="synonym">Zooxanthella microadriatica</name>
    <dbReference type="NCBI Taxonomy" id="2951"/>
    <lineage>
        <taxon>Eukaryota</taxon>
        <taxon>Sar</taxon>
        <taxon>Alveolata</taxon>
        <taxon>Dinophyceae</taxon>
        <taxon>Suessiales</taxon>
        <taxon>Symbiodiniaceae</taxon>
        <taxon>Symbiodinium</taxon>
    </lineage>
</organism>
<dbReference type="EMBL" id="LSRX01000541">
    <property type="protein sequence ID" value="OLP94454.1"/>
    <property type="molecule type" value="Genomic_DNA"/>
</dbReference>
<sequence>MNQDVQEPTDEAFDAPFAFLAQLVLQASRARPVWHEEAEEVLEVTEELASELASLLGRWEVATMKMPRNHLPMEDWTKETKSLTANSQEEDEDQKHPKLMKEREGPQKGKMEQQKQA</sequence>
<feature type="compositionally biased region" description="Basic and acidic residues" evidence="1">
    <location>
        <begin position="71"/>
        <end position="81"/>
    </location>
</feature>
<accession>A0A1Q9DGZ2</accession>
<gene>
    <name evidence="2" type="ORF">AK812_SmicGene23520</name>
</gene>
<dbReference type="Proteomes" id="UP000186817">
    <property type="component" value="Unassembled WGS sequence"/>
</dbReference>
<dbReference type="AlphaFoldDB" id="A0A1Q9DGZ2"/>